<keyword evidence="2 3" id="KW-0732">Signal</keyword>
<organism evidence="4 5">
    <name type="scientific">Pseudomonas saponiphila</name>
    <dbReference type="NCBI Taxonomy" id="556534"/>
    <lineage>
        <taxon>Bacteria</taxon>
        <taxon>Pseudomonadati</taxon>
        <taxon>Pseudomonadota</taxon>
        <taxon>Gammaproteobacteria</taxon>
        <taxon>Pseudomonadales</taxon>
        <taxon>Pseudomonadaceae</taxon>
        <taxon>Pseudomonas</taxon>
    </lineage>
</organism>
<evidence type="ECO:0000313" key="4">
    <source>
        <dbReference type="EMBL" id="SED41230.1"/>
    </source>
</evidence>
<evidence type="ECO:0000256" key="3">
    <source>
        <dbReference type="SAM" id="SignalP"/>
    </source>
</evidence>
<dbReference type="InterPro" id="IPR038161">
    <property type="entry name" value="VirB9/CagX/TrbG_C_sf"/>
</dbReference>
<keyword evidence="5" id="KW-1185">Reference proteome</keyword>
<reference evidence="5" key="1">
    <citation type="submission" date="2016-10" db="EMBL/GenBank/DDBJ databases">
        <authorList>
            <person name="Varghese N."/>
            <person name="Submissions S."/>
        </authorList>
    </citation>
    <scope>NUCLEOTIDE SEQUENCE [LARGE SCALE GENOMIC DNA]</scope>
    <source>
        <strain evidence="5">DSM 9751</strain>
    </source>
</reference>
<dbReference type="InterPro" id="IPR010258">
    <property type="entry name" value="Conjugal_tfr_TrbG/VirB9/CagX"/>
</dbReference>
<dbReference type="RefSeq" id="WP_233462760.1">
    <property type="nucleotide sequence ID" value="NZ_FNTJ01000004.1"/>
</dbReference>
<feature type="signal peptide" evidence="3">
    <location>
        <begin position="1"/>
        <end position="23"/>
    </location>
</feature>
<accession>A0A1H5AI37</accession>
<protein>
    <submittedName>
        <fullName evidence="4">Type IV secretion system protein VirB9</fullName>
    </submittedName>
</protein>
<dbReference type="Pfam" id="PF03524">
    <property type="entry name" value="CagX"/>
    <property type="match status" value="1"/>
</dbReference>
<dbReference type="InterPro" id="IPR033645">
    <property type="entry name" value="VirB9/CagX/TrbG_C"/>
</dbReference>
<sequence>MMNLKFAIATALAAALVSAPALALNEKTDSPYDYRIKTVIYNPMDVVQIDGVVGLQTLIQFAPDEVYVTHNFGAKSAWELVNKDNNVFIRPIAELSDTNLTVVTNKRTYYFLLHYIGSNAVKGPDGQVKEEFIKTPWSMRKATVGVIFKYPFEDMKVANKKLEERRIREALAKGNNGPVNIAYTRSDEENSLEIRPTHTWDDFRFTYFEFPANAALPNVYMIGPDGKETIPQTHIEGEYSNIIVAETTAREWRVRLGDRVVGVVNGGYNPALGASKTGTNSPEVKRVLKGGEE</sequence>
<dbReference type="AlphaFoldDB" id="A0A1H5AI37"/>
<name>A0A1H5AI37_9PSED</name>
<dbReference type="Gene3D" id="2.60.40.2500">
    <property type="match status" value="1"/>
</dbReference>
<dbReference type="Proteomes" id="UP000198982">
    <property type="component" value="Unassembled WGS sequence"/>
</dbReference>
<evidence type="ECO:0000313" key="5">
    <source>
        <dbReference type="Proteomes" id="UP000198982"/>
    </source>
</evidence>
<proteinExistence type="inferred from homology"/>
<evidence type="ECO:0000256" key="2">
    <source>
        <dbReference type="ARBA" id="ARBA00022729"/>
    </source>
</evidence>
<gene>
    <name evidence="4" type="ORF">SAMN05216178_7055</name>
</gene>
<comment type="similarity">
    <text evidence="1">Belongs to the TrbG/VirB9 family.</text>
</comment>
<dbReference type="EMBL" id="FNTJ01000004">
    <property type="protein sequence ID" value="SED41230.1"/>
    <property type="molecule type" value="Genomic_DNA"/>
</dbReference>
<feature type="chain" id="PRO_5011777036" evidence="3">
    <location>
        <begin position="24"/>
        <end position="293"/>
    </location>
</feature>
<evidence type="ECO:0000256" key="1">
    <source>
        <dbReference type="ARBA" id="ARBA00006135"/>
    </source>
</evidence>
<dbReference type="CDD" id="cd06911">
    <property type="entry name" value="VirB9_CagX_TrbG"/>
    <property type="match status" value="1"/>
</dbReference>